<feature type="transmembrane region" description="Helical" evidence="6">
    <location>
        <begin position="137"/>
        <end position="157"/>
    </location>
</feature>
<feature type="transmembrane region" description="Helical" evidence="6">
    <location>
        <begin position="485"/>
        <end position="509"/>
    </location>
</feature>
<dbReference type="RefSeq" id="XP_062794022.1">
    <property type="nucleotide sequence ID" value="XM_062937971.1"/>
</dbReference>
<feature type="region of interest" description="Disordered" evidence="5">
    <location>
        <begin position="1"/>
        <end position="37"/>
    </location>
</feature>
<keyword evidence="4 6" id="KW-0472">Membrane</keyword>
<dbReference type="Proteomes" id="UP001329825">
    <property type="component" value="Chromosome 8"/>
</dbReference>
<dbReference type="PANTHER" id="PTHR10924">
    <property type="entry name" value="MAJOR FACILITATOR SUPERFAMILY PROTEIN-RELATED"/>
    <property type="match status" value="1"/>
</dbReference>
<feature type="compositionally biased region" description="Low complexity" evidence="5">
    <location>
        <begin position="62"/>
        <end position="77"/>
    </location>
</feature>
<gene>
    <name evidence="7" type="ORF">IL334_006267</name>
</gene>
<feature type="transmembrane region" description="Helical" evidence="6">
    <location>
        <begin position="275"/>
        <end position="297"/>
    </location>
</feature>
<evidence type="ECO:0000256" key="5">
    <source>
        <dbReference type="SAM" id="MobiDB-lite"/>
    </source>
</evidence>
<evidence type="ECO:0000256" key="6">
    <source>
        <dbReference type="SAM" id="Phobius"/>
    </source>
</evidence>
<feature type="transmembrane region" description="Helical" evidence="6">
    <location>
        <begin position="164"/>
        <end position="183"/>
    </location>
</feature>
<proteinExistence type="predicted"/>
<feature type="transmembrane region" description="Helical" evidence="6">
    <location>
        <begin position="317"/>
        <end position="337"/>
    </location>
</feature>
<evidence type="ECO:0000256" key="1">
    <source>
        <dbReference type="ARBA" id="ARBA00004141"/>
    </source>
</evidence>
<dbReference type="Pfam" id="PF07690">
    <property type="entry name" value="MFS_1"/>
    <property type="match status" value="1"/>
</dbReference>
<feature type="region of interest" description="Disordered" evidence="5">
    <location>
        <begin position="56"/>
        <end position="81"/>
    </location>
</feature>
<sequence length="543" mass="58835">MVDHGRQSEVDPSSTLPRLFHSRSNEVEDGQSTNPMEDLSKKDLLAHAEVDSPSSVPLIRMNTDNENNHDNNNNIVNSTSTATPMHPQATRLYKRRFFALAQLSLLNIIVSWCWLTFASLSKTSATFFDVSESAINWLSTGFLFAFVIASPITLYSLNKKGCKYSMIIASILLLLGSWIRYIGTRLPENSSSNSNPDSSIKRRFGMVLFGQIIIGFAQPFVLSAPTRLSHQWFSEKGRITATALASLCNPLGGALGQLIGPFMADSPEQVPNLVLYVAIITTVITVPTIFIPAGPPIPPTTTPFQDTKIDMKTIRSLFSNLTFHLIAWPFIIYVAAFNSTSSLLNQILGPYGLSEDQAGIDGAVMIVVGLLASAIASPILDHYKLIRLTAIKILVITISVMYIAFIYIPKTKNLIGPAIISAIIGSSSFILLPLALELLADVTWPIGPEVSSTICWSLSQLAGGILLVSMSALKGGMKNEPDNSMFRSLVLQGVLCCIAAPLPLCLGLWGTGKRKRDSKGDISTDPSTEGNEEIRLGTGAMTA</sequence>
<dbReference type="Gene3D" id="1.20.1250.20">
    <property type="entry name" value="MFS general substrate transporter like domains"/>
    <property type="match status" value="1"/>
</dbReference>
<keyword evidence="8" id="KW-1185">Reference proteome</keyword>
<accession>A0ABZ1D645</accession>
<feature type="region of interest" description="Disordered" evidence="5">
    <location>
        <begin position="513"/>
        <end position="543"/>
    </location>
</feature>
<evidence type="ECO:0000313" key="7">
    <source>
        <dbReference type="EMBL" id="WRT69283.1"/>
    </source>
</evidence>
<reference evidence="7 8" key="1">
    <citation type="submission" date="2024-01" db="EMBL/GenBank/DDBJ databases">
        <title>Comparative genomics of Cryptococcus and Kwoniella reveals pathogenesis evolution and contrasting modes of karyotype evolution via chromosome fusion or intercentromeric recombination.</title>
        <authorList>
            <person name="Coelho M.A."/>
            <person name="David-Palma M."/>
            <person name="Shea T."/>
            <person name="Bowers K."/>
            <person name="McGinley-Smith S."/>
            <person name="Mohammad A.W."/>
            <person name="Gnirke A."/>
            <person name="Yurkov A.M."/>
            <person name="Nowrousian M."/>
            <person name="Sun S."/>
            <person name="Cuomo C.A."/>
            <person name="Heitman J."/>
        </authorList>
    </citation>
    <scope>NUCLEOTIDE SEQUENCE [LARGE SCALE GENOMIC DNA]</scope>
    <source>
        <strain evidence="7">CBS 11374</strain>
    </source>
</reference>
<dbReference type="InterPro" id="IPR049680">
    <property type="entry name" value="FLVCR1-2_SLC49-like"/>
</dbReference>
<keyword evidence="3 6" id="KW-1133">Transmembrane helix</keyword>
<dbReference type="SUPFAM" id="SSF103473">
    <property type="entry name" value="MFS general substrate transporter"/>
    <property type="match status" value="1"/>
</dbReference>
<evidence type="ECO:0000256" key="4">
    <source>
        <dbReference type="ARBA" id="ARBA00023136"/>
    </source>
</evidence>
<name>A0ABZ1D645_9TREE</name>
<feature type="transmembrane region" description="Helical" evidence="6">
    <location>
        <begin position="357"/>
        <end position="376"/>
    </location>
</feature>
<dbReference type="InterPro" id="IPR011701">
    <property type="entry name" value="MFS"/>
</dbReference>
<organism evidence="7 8">
    <name type="scientific">Kwoniella shivajii</name>
    <dbReference type="NCBI Taxonomy" id="564305"/>
    <lineage>
        <taxon>Eukaryota</taxon>
        <taxon>Fungi</taxon>
        <taxon>Dikarya</taxon>
        <taxon>Basidiomycota</taxon>
        <taxon>Agaricomycotina</taxon>
        <taxon>Tremellomycetes</taxon>
        <taxon>Tremellales</taxon>
        <taxon>Cryptococcaceae</taxon>
        <taxon>Kwoniella</taxon>
    </lineage>
</organism>
<evidence type="ECO:0000256" key="2">
    <source>
        <dbReference type="ARBA" id="ARBA00022692"/>
    </source>
</evidence>
<keyword evidence="2 6" id="KW-0812">Transmembrane</keyword>
<feature type="transmembrane region" description="Helical" evidence="6">
    <location>
        <begin position="452"/>
        <end position="473"/>
    </location>
</feature>
<evidence type="ECO:0008006" key="9">
    <source>
        <dbReference type="Google" id="ProtNLM"/>
    </source>
</evidence>
<feature type="transmembrane region" description="Helical" evidence="6">
    <location>
        <begin position="414"/>
        <end position="440"/>
    </location>
</feature>
<evidence type="ECO:0000256" key="3">
    <source>
        <dbReference type="ARBA" id="ARBA00022989"/>
    </source>
</evidence>
<feature type="transmembrane region" description="Helical" evidence="6">
    <location>
        <begin position="97"/>
        <end position="117"/>
    </location>
</feature>
<dbReference type="GeneID" id="87958397"/>
<dbReference type="EMBL" id="CP141888">
    <property type="protein sequence ID" value="WRT69283.1"/>
    <property type="molecule type" value="Genomic_DNA"/>
</dbReference>
<comment type="subcellular location">
    <subcellularLocation>
        <location evidence="1">Membrane</location>
        <topology evidence="1">Multi-pass membrane protein</topology>
    </subcellularLocation>
</comment>
<evidence type="ECO:0000313" key="8">
    <source>
        <dbReference type="Proteomes" id="UP001329825"/>
    </source>
</evidence>
<feature type="transmembrane region" description="Helical" evidence="6">
    <location>
        <begin position="203"/>
        <end position="222"/>
    </location>
</feature>
<dbReference type="PANTHER" id="PTHR10924:SF6">
    <property type="entry name" value="SOLUTE CARRIER FAMILY 49 MEMBER A3"/>
    <property type="match status" value="1"/>
</dbReference>
<feature type="transmembrane region" description="Helical" evidence="6">
    <location>
        <begin position="243"/>
        <end position="263"/>
    </location>
</feature>
<protein>
    <recommendedName>
        <fullName evidence="9">Major facilitator superfamily (MFS) profile domain-containing protein</fullName>
    </recommendedName>
</protein>
<feature type="transmembrane region" description="Helical" evidence="6">
    <location>
        <begin position="388"/>
        <end position="408"/>
    </location>
</feature>
<dbReference type="InterPro" id="IPR036259">
    <property type="entry name" value="MFS_trans_sf"/>
</dbReference>